<dbReference type="Proteomes" id="UP001363622">
    <property type="component" value="Unassembled WGS sequence"/>
</dbReference>
<proteinExistence type="predicted"/>
<gene>
    <name evidence="1" type="ORF">IWZ03DRAFT_413929</name>
</gene>
<name>A0ABR1KPY0_9PEZI</name>
<evidence type="ECO:0000313" key="2">
    <source>
        <dbReference type="Proteomes" id="UP001363622"/>
    </source>
</evidence>
<evidence type="ECO:0000313" key="1">
    <source>
        <dbReference type="EMBL" id="KAK7518966.1"/>
    </source>
</evidence>
<organism evidence="1 2">
    <name type="scientific">Phyllosticta citriasiana</name>
    <dbReference type="NCBI Taxonomy" id="595635"/>
    <lineage>
        <taxon>Eukaryota</taxon>
        <taxon>Fungi</taxon>
        <taxon>Dikarya</taxon>
        <taxon>Ascomycota</taxon>
        <taxon>Pezizomycotina</taxon>
        <taxon>Dothideomycetes</taxon>
        <taxon>Dothideomycetes incertae sedis</taxon>
        <taxon>Botryosphaeriales</taxon>
        <taxon>Phyllostictaceae</taxon>
        <taxon>Phyllosticta</taxon>
    </lineage>
</organism>
<sequence>MGIEEDVYAISAPPDIRLEPILKRRAEQLNPTGIKYSAEVTSLSDSADQDTVTLQRDIFNMLTAHMRASLRAIHPDPRNFIAWLTHPDRCGSTKTGFIIISPTAGDPTHSDGAALARRIRDSLGNTDDVTVEVLAQSLALEHRRHPRRDVPGIQDAFNLVWKLAMALDPPPSSTQDTLAYAEKRAAVAEALHILDRGFKAPGTEVGWFYPSAAEMVAPAASSETVLKAVKVNGSADVEATTLLPLPSFIAVLRDPLEGGQLGPTGEFCRDVYAASTLPGHH</sequence>
<keyword evidence="2" id="KW-1185">Reference proteome</keyword>
<reference evidence="1 2" key="1">
    <citation type="submission" date="2024-04" db="EMBL/GenBank/DDBJ databases">
        <title>Phyllosticta paracitricarpa is synonymous to the EU quarantine fungus P. citricarpa based on phylogenomic analyses.</title>
        <authorList>
            <consortium name="Lawrence Berkeley National Laboratory"/>
            <person name="Van Ingen-Buijs V.A."/>
            <person name="Van Westerhoven A.C."/>
            <person name="Haridas S."/>
            <person name="Skiadas P."/>
            <person name="Martin F."/>
            <person name="Groenewald J.Z."/>
            <person name="Crous P.W."/>
            <person name="Seidl M.F."/>
        </authorList>
    </citation>
    <scope>NUCLEOTIDE SEQUENCE [LARGE SCALE GENOMIC DNA]</scope>
    <source>
        <strain evidence="1 2">CBS 123371</strain>
    </source>
</reference>
<comment type="caution">
    <text evidence="1">The sequence shown here is derived from an EMBL/GenBank/DDBJ whole genome shotgun (WGS) entry which is preliminary data.</text>
</comment>
<accession>A0ABR1KPY0</accession>
<dbReference type="EMBL" id="JBBPHU010000004">
    <property type="protein sequence ID" value="KAK7518966.1"/>
    <property type="molecule type" value="Genomic_DNA"/>
</dbReference>
<protein>
    <submittedName>
        <fullName evidence="1">Uncharacterized protein</fullName>
    </submittedName>
</protein>